<accession>A0A382JDR7</accession>
<dbReference type="GO" id="GO:0003676">
    <property type="term" value="F:nucleic acid binding"/>
    <property type="evidence" value="ECO:0007669"/>
    <property type="project" value="InterPro"/>
</dbReference>
<dbReference type="Gene3D" id="3.30.420.10">
    <property type="entry name" value="Ribonuclease H-like superfamily/Ribonuclease H"/>
    <property type="match status" value="1"/>
</dbReference>
<gene>
    <name evidence="1" type="ORF">METZ01_LOCUS262097</name>
</gene>
<dbReference type="EMBL" id="UINC01073113">
    <property type="protein sequence ID" value="SVC09243.1"/>
    <property type="molecule type" value="Genomic_DNA"/>
</dbReference>
<evidence type="ECO:0008006" key="2">
    <source>
        <dbReference type="Google" id="ProtNLM"/>
    </source>
</evidence>
<protein>
    <recommendedName>
        <fullName evidence="2">RuvC endonuclease subdomain 3 domain-containing protein</fullName>
    </recommendedName>
</protein>
<reference evidence="1" key="1">
    <citation type="submission" date="2018-05" db="EMBL/GenBank/DDBJ databases">
        <authorList>
            <person name="Lanie J.A."/>
            <person name="Ng W.-L."/>
            <person name="Kazmierczak K.M."/>
            <person name="Andrzejewski T.M."/>
            <person name="Davidsen T.M."/>
            <person name="Wayne K.J."/>
            <person name="Tettelin H."/>
            <person name="Glass J.I."/>
            <person name="Rusch D."/>
            <person name="Podicherti R."/>
            <person name="Tsui H.-C.T."/>
            <person name="Winkler M.E."/>
        </authorList>
    </citation>
    <scope>NUCLEOTIDE SEQUENCE</scope>
</reference>
<name>A0A382JDR7_9ZZZZ</name>
<organism evidence="1">
    <name type="scientific">marine metagenome</name>
    <dbReference type="NCBI Taxonomy" id="408172"/>
    <lineage>
        <taxon>unclassified sequences</taxon>
        <taxon>metagenomes</taxon>
        <taxon>ecological metagenomes</taxon>
    </lineage>
</organism>
<evidence type="ECO:0000313" key="1">
    <source>
        <dbReference type="EMBL" id="SVC09243.1"/>
    </source>
</evidence>
<sequence length="327" mass="36795">EVSSGRLTAALRYRLGLDKDDDDHRRHAQDAAMVALTDLRTARALANHYRRERDHGIARSERYGSFEPWEGLRADLLDHYDRINVSHVVKGKVSGQLHNETHYGKVESPHLELDDGYAFRRPLAAINTPGRLAEVADPAVRAALVADLERRGLSAETGPLKFDEADPPKMPDGTVIKKVRCHKNYPGNRIIRPDTQPKTAVAMESNYVAFVYENTRTGRWRVHVVQRFDAFKVRNVPLRELRTRFAEEDERFLFSATIGTTLQLGEGDETGLFHVKSLASTSQRFDLRPLNQTATGSQTWYSATALKKANASKVVILPSGEVRTARD</sequence>
<dbReference type="AlphaFoldDB" id="A0A382JDR7"/>
<feature type="non-terminal residue" evidence="1">
    <location>
        <position position="1"/>
    </location>
</feature>
<proteinExistence type="predicted"/>
<dbReference type="InterPro" id="IPR036397">
    <property type="entry name" value="RNaseH_sf"/>
</dbReference>